<keyword evidence="2" id="KW-0547">Nucleotide-binding</keyword>
<dbReference type="AlphaFoldDB" id="W4HQW8"/>
<evidence type="ECO:0000256" key="3">
    <source>
        <dbReference type="ARBA" id="ARBA00022840"/>
    </source>
</evidence>
<feature type="domain" description="ABC transporter" evidence="6">
    <location>
        <begin position="2"/>
        <end position="238"/>
    </location>
</feature>
<dbReference type="GO" id="GO:0016887">
    <property type="term" value="F:ATP hydrolysis activity"/>
    <property type="evidence" value="ECO:0007669"/>
    <property type="project" value="InterPro"/>
</dbReference>
<dbReference type="NCBIfam" id="NF010068">
    <property type="entry name" value="PRK13548.1"/>
    <property type="match status" value="1"/>
</dbReference>
<dbReference type="PANTHER" id="PTHR42794:SF1">
    <property type="entry name" value="HEMIN IMPORT ATP-BINDING PROTEIN HMUV"/>
    <property type="match status" value="1"/>
</dbReference>
<reference evidence="7 8" key="1">
    <citation type="journal article" date="2014" name="Antonie Van Leeuwenhoek">
        <title>Roseivivax atlanticus sp. nov., isolated from surface seawater of the Atlantic Ocean.</title>
        <authorList>
            <person name="Li G."/>
            <person name="Lai Q."/>
            <person name="Liu X."/>
            <person name="Sun F."/>
            <person name="Shao Z."/>
        </authorList>
    </citation>
    <scope>NUCLEOTIDE SEQUENCE [LARGE SCALE GENOMIC DNA]</scope>
    <source>
        <strain evidence="7 8">22II-s10s</strain>
    </source>
</reference>
<keyword evidence="8" id="KW-1185">Reference proteome</keyword>
<evidence type="ECO:0000256" key="5">
    <source>
        <dbReference type="ARBA" id="ARBA00037066"/>
    </source>
</evidence>
<dbReference type="SUPFAM" id="SSF52540">
    <property type="entry name" value="P-loop containing nucleoside triphosphate hydrolases"/>
    <property type="match status" value="1"/>
</dbReference>
<dbReference type="InterPro" id="IPR003439">
    <property type="entry name" value="ABC_transporter-like_ATP-bd"/>
</dbReference>
<comment type="caution">
    <text evidence="7">The sequence shown here is derived from an EMBL/GenBank/DDBJ whole genome shotgun (WGS) entry which is preliminary data.</text>
</comment>
<dbReference type="Pfam" id="PF00005">
    <property type="entry name" value="ABC_tran"/>
    <property type="match status" value="1"/>
</dbReference>
<evidence type="ECO:0000313" key="8">
    <source>
        <dbReference type="Proteomes" id="UP000019063"/>
    </source>
</evidence>
<dbReference type="CDD" id="cd03214">
    <property type="entry name" value="ABC_Iron-Siderophores_B12_Hemin"/>
    <property type="match status" value="1"/>
</dbReference>
<comment type="function">
    <text evidence="5">Part of the ABC transporter complex HmuTUV involved in hemin import. Responsible for energy coupling to the transport system.</text>
</comment>
<protein>
    <submittedName>
        <fullName evidence="7">Hemin importer ATP-binding subunit</fullName>
    </submittedName>
</protein>
<dbReference type="PATRIC" id="fig|1317118.6.peg.603"/>
<dbReference type="STRING" id="1379903.ATO8_02910"/>
<gene>
    <name evidence="7" type="primary">hmuV</name>
    <name evidence="7" type="ORF">ATO8_02910</name>
</gene>
<organism evidence="7 8">
    <name type="scientific">Roseivivax marinus</name>
    <dbReference type="NCBI Taxonomy" id="1379903"/>
    <lineage>
        <taxon>Bacteria</taxon>
        <taxon>Pseudomonadati</taxon>
        <taxon>Pseudomonadota</taxon>
        <taxon>Alphaproteobacteria</taxon>
        <taxon>Rhodobacterales</taxon>
        <taxon>Roseobacteraceae</taxon>
        <taxon>Roseivivax</taxon>
    </lineage>
</organism>
<name>W4HQW8_9RHOB</name>
<dbReference type="GO" id="GO:0005524">
    <property type="term" value="F:ATP binding"/>
    <property type="evidence" value="ECO:0007669"/>
    <property type="project" value="UniProtKB-KW"/>
</dbReference>
<dbReference type="SMART" id="SM00382">
    <property type="entry name" value="AAA"/>
    <property type="match status" value="1"/>
</dbReference>
<proteinExistence type="predicted"/>
<keyword evidence="1" id="KW-0813">Transport</keyword>
<dbReference type="PROSITE" id="PS50893">
    <property type="entry name" value="ABC_TRANSPORTER_2"/>
    <property type="match status" value="1"/>
</dbReference>
<dbReference type="Proteomes" id="UP000019063">
    <property type="component" value="Unassembled WGS sequence"/>
</dbReference>
<evidence type="ECO:0000256" key="2">
    <source>
        <dbReference type="ARBA" id="ARBA00022741"/>
    </source>
</evidence>
<evidence type="ECO:0000256" key="1">
    <source>
        <dbReference type="ARBA" id="ARBA00022448"/>
    </source>
</evidence>
<dbReference type="EMBL" id="AQQW01000001">
    <property type="protein sequence ID" value="ETW14823.1"/>
    <property type="molecule type" value="Genomic_DNA"/>
</dbReference>
<accession>W4HQW8</accession>
<evidence type="ECO:0000256" key="4">
    <source>
        <dbReference type="ARBA" id="ARBA00022967"/>
    </source>
</evidence>
<dbReference type="InterPro" id="IPR027417">
    <property type="entry name" value="P-loop_NTPase"/>
</dbReference>
<dbReference type="InterPro" id="IPR017871">
    <property type="entry name" value="ABC_transporter-like_CS"/>
</dbReference>
<dbReference type="InterPro" id="IPR003593">
    <property type="entry name" value="AAA+_ATPase"/>
</dbReference>
<dbReference type="PROSITE" id="PS00211">
    <property type="entry name" value="ABC_TRANSPORTER_1"/>
    <property type="match status" value="1"/>
</dbReference>
<dbReference type="PANTHER" id="PTHR42794">
    <property type="entry name" value="HEMIN IMPORT ATP-BINDING PROTEIN HMUV"/>
    <property type="match status" value="1"/>
</dbReference>
<evidence type="ECO:0000313" key="7">
    <source>
        <dbReference type="EMBL" id="ETW14823.1"/>
    </source>
</evidence>
<dbReference type="RefSeq" id="WP_043841795.1">
    <property type="nucleotide sequence ID" value="NZ_AQQW01000001.1"/>
</dbReference>
<sequence length="260" mass="27662">MLEASDVRVAFGRREILHGVDLRAAPGTVTCIVGPNGSGKTTFLRALTGDVTFTGSVTINARDTSRLRAWELAALRAVLPQAATLSFPFTVEEVVRIGLRAGTEGDHAEIAAAALGRVGLAGYGDRDYQVLSGGEQQRVQLARVLAQVWHPVSRNGARWIFLDEPVSSLDLGHQLDVMRIARDFAEAGGGVVAVMHDLNLSAMFGHQMLCLSEGRIIAAGSPEAVMTDATLSRAYGCRVRVNAVPGDQAAFILPHAVQPI</sequence>
<evidence type="ECO:0000259" key="6">
    <source>
        <dbReference type="PROSITE" id="PS50893"/>
    </source>
</evidence>
<keyword evidence="3 7" id="KW-0067">ATP-binding</keyword>
<keyword evidence="4" id="KW-1278">Translocase</keyword>
<dbReference type="eggNOG" id="COG4559">
    <property type="taxonomic scope" value="Bacteria"/>
</dbReference>
<dbReference type="Gene3D" id="3.40.50.300">
    <property type="entry name" value="P-loop containing nucleotide triphosphate hydrolases"/>
    <property type="match status" value="1"/>
</dbReference>